<evidence type="ECO:0008006" key="3">
    <source>
        <dbReference type="Google" id="ProtNLM"/>
    </source>
</evidence>
<protein>
    <recommendedName>
        <fullName evidence="3">DUF4817 domain-containing protein</fullName>
    </recommendedName>
</protein>
<evidence type="ECO:0000313" key="2">
    <source>
        <dbReference type="Proteomes" id="UP000580861"/>
    </source>
</evidence>
<dbReference type="Proteomes" id="UP000580861">
    <property type="component" value="Unassembled WGS sequence"/>
</dbReference>
<reference evidence="1 2" key="1">
    <citation type="submission" date="2020-08" db="EMBL/GenBank/DDBJ databases">
        <title>Sequencing the genomes of 1000 actinobacteria strains.</title>
        <authorList>
            <person name="Klenk H.-P."/>
        </authorList>
    </citation>
    <scope>NUCLEOTIDE SEQUENCE [LARGE SCALE GENOMIC DNA]</scope>
    <source>
        <strain evidence="1 2">DSM 45272</strain>
    </source>
</reference>
<gene>
    <name evidence="1" type="ORF">HDA45_002602</name>
</gene>
<name>A0A841B1D2_9PSEU</name>
<accession>A0A841B1D2</accession>
<dbReference type="AlphaFoldDB" id="A0A841B1D2"/>
<sequence length="72" mass="8118">MKDSALITMAMSSFNLSNKEASERVSLVTSMFRSGSDTATTRARYSNRFGANRDDTHEFVMFVLLRFEAKGK</sequence>
<proteinExistence type="predicted"/>
<organism evidence="1 2">
    <name type="scientific">Amycolatopsis umgeniensis</name>
    <dbReference type="NCBI Taxonomy" id="336628"/>
    <lineage>
        <taxon>Bacteria</taxon>
        <taxon>Bacillati</taxon>
        <taxon>Actinomycetota</taxon>
        <taxon>Actinomycetes</taxon>
        <taxon>Pseudonocardiales</taxon>
        <taxon>Pseudonocardiaceae</taxon>
        <taxon>Amycolatopsis</taxon>
    </lineage>
</organism>
<dbReference type="EMBL" id="JACHMX010000001">
    <property type="protein sequence ID" value="MBB5852515.1"/>
    <property type="molecule type" value="Genomic_DNA"/>
</dbReference>
<comment type="caution">
    <text evidence="1">The sequence shown here is derived from an EMBL/GenBank/DDBJ whole genome shotgun (WGS) entry which is preliminary data.</text>
</comment>
<keyword evidence="2" id="KW-1185">Reference proteome</keyword>
<evidence type="ECO:0000313" key="1">
    <source>
        <dbReference type="EMBL" id="MBB5852515.1"/>
    </source>
</evidence>
<dbReference type="RefSeq" id="WP_184895004.1">
    <property type="nucleotide sequence ID" value="NZ_JACHMX010000001.1"/>
</dbReference>